<name>A0AAN9JX04_CANGL</name>
<evidence type="ECO:0000256" key="9">
    <source>
        <dbReference type="ARBA" id="ARBA00038341"/>
    </source>
</evidence>
<feature type="transmembrane region" description="Helical" evidence="10">
    <location>
        <begin position="421"/>
        <end position="440"/>
    </location>
</feature>
<dbReference type="GO" id="GO:0016020">
    <property type="term" value="C:membrane"/>
    <property type="evidence" value="ECO:0007669"/>
    <property type="project" value="UniProtKB-SubCell"/>
</dbReference>
<comment type="similarity">
    <text evidence="9">Belongs to the monovalent cation:proton antiporter 2 (CPA2) transporter (TC 2.A.37) family. CHX (TC 2.A.37.4) subfamily.</text>
</comment>
<evidence type="ECO:0000259" key="11">
    <source>
        <dbReference type="Pfam" id="PF00999"/>
    </source>
</evidence>
<feature type="transmembrane region" description="Helical" evidence="10">
    <location>
        <begin position="206"/>
        <end position="229"/>
    </location>
</feature>
<comment type="caution">
    <text evidence="14">The sequence shown here is derived from an EMBL/GenBank/DDBJ whole genome shotgun (WGS) entry which is preliminary data.</text>
</comment>
<evidence type="ECO:0000256" key="7">
    <source>
        <dbReference type="ARBA" id="ARBA00023065"/>
    </source>
</evidence>
<keyword evidence="15" id="KW-1185">Reference proteome</keyword>
<feature type="transmembrane region" description="Helical" evidence="10">
    <location>
        <begin position="139"/>
        <end position="161"/>
    </location>
</feature>
<evidence type="ECO:0000313" key="15">
    <source>
        <dbReference type="Proteomes" id="UP001367508"/>
    </source>
</evidence>
<reference evidence="14 15" key="1">
    <citation type="submission" date="2024-01" db="EMBL/GenBank/DDBJ databases">
        <title>The genomes of 5 underutilized Papilionoideae crops provide insights into root nodulation and disease resistanc.</title>
        <authorList>
            <person name="Jiang F."/>
        </authorList>
    </citation>
    <scope>NUCLEOTIDE SEQUENCE [LARGE SCALE GENOMIC DNA]</scope>
    <source>
        <strain evidence="14">LVBAO_FW01</strain>
        <tissue evidence="14">Leaves</tissue>
    </source>
</reference>
<evidence type="ECO:0000256" key="6">
    <source>
        <dbReference type="ARBA" id="ARBA00022989"/>
    </source>
</evidence>
<dbReference type="PANTHER" id="PTHR32468">
    <property type="entry name" value="CATION/H + ANTIPORTER"/>
    <property type="match status" value="1"/>
</dbReference>
<feature type="transmembrane region" description="Helical" evidence="10">
    <location>
        <begin position="241"/>
        <end position="264"/>
    </location>
</feature>
<feature type="transmembrane region" description="Helical" evidence="10">
    <location>
        <begin position="356"/>
        <end position="375"/>
    </location>
</feature>
<keyword evidence="3" id="KW-0633">Potassium transport</keyword>
<feature type="transmembrane region" description="Helical" evidence="10">
    <location>
        <begin position="110"/>
        <end position="127"/>
    </location>
</feature>
<dbReference type="InterPro" id="IPR057290">
    <property type="entry name" value="CHX17_C"/>
</dbReference>
<feature type="domain" description="Cation/H(+) antiporter C-terminal" evidence="13">
    <location>
        <begin position="631"/>
        <end position="768"/>
    </location>
</feature>
<protein>
    <recommendedName>
        <fullName evidence="16">Cation/H+ exchanger domain-containing protein</fullName>
    </recommendedName>
</protein>
<keyword evidence="2" id="KW-0813">Transport</keyword>
<dbReference type="Gene3D" id="1.20.1530.20">
    <property type="match status" value="1"/>
</dbReference>
<sequence>MESASLNELSSSGMIGKEEFVCQYVEDTHHFTTFWEGKNLLHHMTAVLTFQIILMFTVSRITHLLLKPCHQTFLIAQIVGGMILGPLLLGRHATYLEMIFPLASRMTLNTFAEFGMIIHFFKIGVQIDPKMFLKIEKQALVIGVVGYISSVAFSCVVYNIVQALYPKEIANTGTEALAVTYAMTSFPVMCAFLSEMNILNSQIGRLSLSASLASEACMWVVYFVIFNSIEALNSHSYKPFIKMSMSACYFSIIFFILRPLVVWISNRKPPGKPMTGTHFVSIMCILLLVGFSGSVAGFPPFLVAFWFGLILPDGPPLGSVLAERLDVVGSTLIVPSYCTISGLRTNVPSLTESKSAAIEIVLIASYVGKFLGTILPSLHHQIDFWDSFAMALIMCCKGLADLLVLNNLLNEKRIEQLPFTLAVYSMVIITGFATLVIYFIHDPSRRYRAYTRKSIRESQHENELKILVCVHNEEHVYPIINLLQASNPTEATPLSVFSLHLMKLSGRATSILTQSDSSDKSSQCINNVFDRFQLHNTGCVTLKCFTAIAPYASVHDDICFMAMDTKSNIVIMPFHKRWGIEEHHVFSDASIRTLNQKVLNKVPCSVGILIDRSHMSGKLLVVYEKSFCEIAMAYLGGGDDQEALSYSLRMAQHPQVKLTVFWIRVKMHGYQRNLKNSFIDLMDHIHQSTKHKNKVTFKEEIVDDGAGTTQVIRRMEGNFNLVIVGRHHVADSPCTLGLAEWCEFPELGPLGNLLATSDFTFSVLVVQQQPPFKYDLRFIR</sequence>
<feature type="domain" description="Cation/H+ exchanger transmembrane" evidence="11">
    <location>
        <begin position="61"/>
        <end position="436"/>
    </location>
</feature>
<keyword evidence="6 10" id="KW-1133">Transmembrane helix</keyword>
<comment type="subcellular location">
    <subcellularLocation>
        <location evidence="1">Membrane</location>
        <topology evidence="1">Multi-pass membrane protein</topology>
    </subcellularLocation>
</comment>
<feature type="transmembrane region" description="Helical" evidence="10">
    <location>
        <begin position="387"/>
        <end position="409"/>
    </location>
</feature>
<keyword evidence="4 10" id="KW-0812">Transmembrane</keyword>
<evidence type="ECO:0000259" key="13">
    <source>
        <dbReference type="Pfam" id="PF23259"/>
    </source>
</evidence>
<dbReference type="InterPro" id="IPR006153">
    <property type="entry name" value="Cation/H_exchanger_TM"/>
</dbReference>
<feature type="transmembrane region" description="Helical" evidence="10">
    <location>
        <begin position="73"/>
        <end position="90"/>
    </location>
</feature>
<dbReference type="GO" id="GO:1902600">
    <property type="term" value="P:proton transmembrane transport"/>
    <property type="evidence" value="ECO:0007669"/>
    <property type="project" value="InterPro"/>
</dbReference>
<evidence type="ECO:0000256" key="3">
    <source>
        <dbReference type="ARBA" id="ARBA00022538"/>
    </source>
</evidence>
<evidence type="ECO:0000259" key="12">
    <source>
        <dbReference type="Pfam" id="PF23256"/>
    </source>
</evidence>
<dbReference type="GO" id="GO:0015297">
    <property type="term" value="F:antiporter activity"/>
    <property type="evidence" value="ECO:0007669"/>
    <property type="project" value="InterPro"/>
</dbReference>
<dbReference type="AlphaFoldDB" id="A0AAN9JX04"/>
<gene>
    <name evidence="14" type="ORF">VNO77_43388</name>
</gene>
<evidence type="ECO:0000256" key="10">
    <source>
        <dbReference type="SAM" id="Phobius"/>
    </source>
</evidence>
<dbReference type="Pfam" id="PF00999">
    <property type="entry name" value="Na_H_Exchanger"/>
    <property type="match status" value="1"/>
</dbReference>
<evidence type="ECO:0000256" key="5">
    <source>
        <dbReference type="ARBA" id="ARBA00022958"/>
    </source>
</evidence>
<evidence type="ECO:0008006" key="16">
    <source>
        <dbReference type="Google" id="ProtNLM"/>
    </source>
</evidence>
<feature type="transmembrane region" description="Helical" evidence="10">
    <location>
        <begin position="285"/>
        <end position="307"/>
    </location>
</feature>
<evidence type="ECO:0000313" key="14">
    <source>
        <dbReference type="EMBL" id="KAK7305482.1"/>
    </source>
</evidence>
<dbReference type="Pfam" id="PF23259">
    <property type="entry name" value="CHX17_C"/>
    <property type="match status" value="1"/>
</dbReference>
<dbReference type="GO" id="GO:0006813">
    <property type="term" value="P:potassium ion transport"/>
    <property type="evidence" value="ECO:0007669"/>
    <property type="project" value="UniProtKB-KW"/>
</dbReference>
<feature type="domain" description="Cation/H(+) antiporter central" evidence="12">
    <location>
        <begin position="513"/>
        <end position="613"/>
    </location>
</feature>
<feature type="transmembrane region" description="Helical" evidence="10">
    <location>
        <begin position="40"/>
        <end position="61"/>
    </location>
</feature>
<evidence type="ECO:0000256" key="1">
    <source>
        <dbReference type="ARBA" id="ARBA00004141"/>
    </source>
</evidence>
<dbReference type="GO" id="GO:0006885">
    <property type="term" value="P:regulation of pH"/>
    <property type="evidence" value="ECO:0007669"/>
    <property type="project" value="TreeGrafter"/>
</dbReference>
<dbReference type="PANTHER" id="PTHR32468:SF175">
    <property type="entry name" value="CATION_H+ EXCHANGER 3"/>
    <property type="match status" value="1"/>
</dbReference>
<evidence type="ECO:0000256" key="2">
    <source>
        <dbReference type="ARBA" id="ARBA00022448"/>
    </source>
</evidence>
<dbReference type="Proteomes" id="UP001367508">
    <property type="component" value="Unassembled WGS sequence"/>
</dbReference>
<dbReference type="InterPro" id="IPR038770">
    <property type="entry name" value="Na+/solute_symporter_sf"/>
</dbReference>
<evidence type="ECO:0000256" key="8">
    <source>
        <dbReference type="ARBA" id="ARBA00023136"/>
    </source>
</evidence>
<dbReference type="GO" id="GO:0012505">
    <property type="term" value="C:endomembrane system"/>
    <property type="evidence" value="ECO:0007669"/>
    <property type="project" value="TreeGrafter"/>
</dbReference>
<feature type="transmembrane region" description="Helical" evidence="10">
    <location>
        <begin position="327"/>
        <end position="344"/>
    </location>
</feature>
<keyword evidence="7" id="KW-0406">Ion transport</keyword>
<evidence type="ECO:0000256" key="4">
    <source>
        <dbReference type="ARBA" id="ARBA00022692"/>
    </source>
</evidence>
<proteinExistence type="inferred from homology"/>
<keyword evidence="5" id="KW-0630">Potassium</keyword>
<organism evidence="14 15">
    <name type="scientific">Canavalia gladiata</name>
    <name type="common">Sword bean</name>
    <name type="synonym">Dolichos gladiatus</name>
    <dbReference type="NCBI Taxonomy" id="3824"/>
    <lineage>
        <taxon>Eukaryota</taxon>
        <taxon>Viridiplantae</taxon>
        <taxon>Streptophyta</taxon>
        <taxon>Embryophyta</taxon>
        <taxon>Tracheophyta</taxon>
        <taxon>Spermatophyta</taxon>
        <taxon>Magnoliopsida</taxon>
        <taxon>eudicotyledons</taxon>
        <taxon>Gunneridae</taxon>
        <taxon>Pentapetalae</taxon>
        <taxon>rosids</taxon>
        <taxon>fabids</taxon>
        <taxon>Fabales</taxon>
        <taxon>Fabaceae</taxon>
        <taxon>Papilionoideae</taxon>
        <taxon>50 kb inversion clade</taxon>
        <taxon>NPAAA clade</taxon>
        <taxon>indigoferoid/millettioid clade</taxon>
        <taxon>Phaseoleae</taxon>
        <taxon>Canavalia</taxon>
    </lineage>
</organism>
<accession>A0AAN9JX04</accession>
<keyword evidence="8 10" id="KW-0472">Membrane</keyword>
<dbReference type="InterPro" id="IPR050794">
    <property type="entry name" value="CPA2_transporter"/>
</dbReference>
<dbReference type="Pfam" id="PF23256">
    <property type="entry name" value="CHX17_2nd"/>
    <property type="match status" value="1"/>
</dbReference>
<dbReference type="InterPro" id="IPR057291">
    <property type="entry name" value="CHX17_2nd"/>
</dbReference>
<feature type="transmembrane region" description="Helical" evidence="10">
    <location>
        <begin position="176"/>
        <end position="194"/>
    </location>
</feature>
<dbReference type="EMBL" id="JAYMYQ010000011">
    <property type="protein sequence ID" value="KAK7305482.1"/>
    <property type="molecule type" value="Genomic_DNA"/>
</dbReference>